<dbReference type="Proteomes" id="UP000682733">
    <property type="component" value="Unassembled WGS sequence"/>
</dbReference>
<feature type="non-terminal residue" evidence="3">
    <location>
        <position position="173"/>
    </location>
</feature>
<accession>A0A8S2FY83</accession>
<protein>
    <recommendedName>
        <fullName evidence="2">TBC1 domain-containing protein</fullName>
    </recommendedName>
</protein>
<comment type="caution">
    <text evidence="3">The sequence shown here is derived from an EMBL/GenBank/DDBJ whole genome shotgun (WGS) entry which is preliminary data.</text>
</comment>
<dbReference type="InterPro" id="IPR045799">
    <property type="entry name" value="TBC1D23_C"/>
</dbReference>
<dbReference type="Pfam" id="PF19430">
    <property type="entry name" value="TBC1D23_C"/>
    <property type="match status" value="1"/>
</dbReference>
<evidence type="ECO:0000313" key="5">
    <source>
        <dbReference type="Proteomes" id="UP000677228"/>
    </source>
</evidence>
<feature type="region of interest" description="Disordered" evidence="1">
    <location>
        <begin position="95"/>
        <end position="128"/>
    </location>
</feature>
<feature type="compositionally biased region" description="Low complexity" evidence="1">
    <location>
        <begin position="95"/>
        <end position="104"/>
    </location>
</feature>
<gene>
    <name evidence="3" type="ORF">OVA965_LOCUS40460</name>
    <name evidence="4" type="ORF">TMI583_LOCUS41898</name>
</gene>
<evidence type="ECO:0000313" key="3">
    <source>
        <dbReference type="EMBL" id="CAF1572791.1"/>
    </source>
</evidence>
<evidence type="ECO:0000259" key="2">
    <source>
        <dbReference type="Pfam" id="PF19430"/>
    </source>
</evidence>
<dbReference type="Proteomes" id="UP000677228">
    <property type="component" value="Unassembled WGS sequence"/>
</dbReference>
<feature type="domain" description="TBC1" evidence="2">
    <location>
        <begin position="10"/>
        <end position="96"/>
    </location>
</feature>
<dbReference type="EMBL" id="CAJNOK010044096">
    <property type="protein sequence ID" value="CAF1572791.1"/>
    <property type="molecule type" value="Genomic_DNA"/>
</dbReference>
<dbReference type="CDD" id="cd20788">
    <property type="entry name" value="TBC1D23_C-like"/>
    <property type="match status" value="1"/>
</dbReference>
<proteinExistence type="predicted"/>
<feature type="compositionally biased region" description="Low complexity" evidence="1">
    <location>
        <begin position="114"/>
        <end position="125"/>
    </location>
</feature>
<reference evidence="3" key="1">
    <citation type="submission" date="2021-02" db="EMBL/GenBank/DDBJ databases">
        <authorList>
            <person name="Nowell W R."/>
        </authorList>
    </citation>
    <scope>NUCLEOTIDE SEQUENCE</scope>
</reference>
<dbReference type="EMBL" id="CAJOBA010066937">
    <property type="protein sequence ID" value="CAF4367943.1"/>
    <property type="molecule type" value="Genomic_DNA"/>
</dbReference>
<evidence type="ECO:0000256" key="1">
    <source>
        <dbReference type="SAM" id="MobiDB-lite"/>
    </source>
</evidence>
<evidence type="ECO:0000313" key="4">
    <source>
        <dbReference type="EMBL" id="CAF4367943.1"/>
    </source>
</evidence>
<name>A0A8S2FY83_9BILA</name>
<sequence>TPSSRQKEPPELVDIESWFLRSDMLYKYECQHIDESNQMHPSLLLVSSSHLYILRKLPDHKTMADVISRRPLQSIVKITSKKKFPEIITFRYGTQEQQQQQQQQNSDKNTVQATQLPSSTQPSTTVDCDKVFIPDAGDATKNIKLLIVKALNLYDLSDNEEQQTSPNQPLTTA</sequence>
<dbReference type="AlphaFoldDB" id="A0A8S2FY83"/>
<organism evidence="3 5">
    <name type="scientific">Didymodactylos carnosus</name>
    <dbReference type="NCBI Taxonomy" id="1234261"/>
    <lineage>
        <taxon>Eukaryota</taxon>
        <taxon>Metazoa</taxon>
        <taxon>Spiralia</taxon>
        <taxon>Gnathifera</taxon>
        <taxon>Rotifera</taxon>
        <taxon>Eurotatoria</taxon>
        <taxon>Bdelloidea</taxon>
        <taxon>Philodinida</taxon>
        <taxon>Philodinidae</taxon>
        <taxon>Didymodactylos</taxon>
    </lineage>
</organism>